<reference evidence="1" key="2">
    <citation type="journal article" date="2015" name="Fish Shellfish Immunol.">
        <title>Early steps in the European eel (Anguilla anguilla)-Vibrio vulnificus interaction in the gills: Role of the RtxA13 toxin.</title>
        <authorList>
            <person name="Callol A."/>
            <person name="Pajuelo D."/>
            <person name="Ebbesson L."/>
            <person name="Teles M."/>
            <person name="MacKenzie S."/>
            <person name="Amaro C."/>
        </authorList>
    </citation>
    <scope>NUCLEOTIDE SEQUENCE</scope>
</reference>
<dbReference type="AlphaFoldDB" id="A0A0E9S749"/>
<reference evidence="1" key="1">
    <citation type="submission" date="2014-11" db="EMBL/GenBank/DDBJ databases">
        <authorList>
            <person name="Amaro Gonzalez C."/>
        </authorList>
    </citation>
    <scope>NUCLEOTIDE SEQUENCE</scope>
</reference>
<dbReference type="EMBL" id="GBXM01071535">
    <property type="protein sequence ID" value="JAH37042.1"/>
    <property type="molecule type" value="Transcribed_RNA"/>
</dbReference>
<sequence>MEHCMQVWLFSPLRLMFYIKVQ</sequence>
<proteinExistence type="predicted"/>
<accession>A0A0E9S749</accession>
<evidence type="ECO:0000313" key="1">
    <source>
        <dbReference type="EMBL" id="JAH37042.1"/>
    </source>
</evidence>
<name>A0A0E9S749_ANGAN</name>
<protein>
    <submittedName>
        <fullName evidence="1">Uncharacterized protein</fullName>
    </submittedName>
</protein>
<organism evidence="1">
    <name type="scientific">Anguilla anguilla</name>
    <name type="common">European freshwater eel</name>
    <name type="synonym">Muraena anguilla</name>
    <dbReference type="NCBI Taxonomy" id="7936"/>
    <lineage>
        <taxon>Eukaryota</taxon>
        <taxon>Metazoa</taxon>
        <taxon>Chordata</taxon>
        <taxon>Craniata</taxon>
        <taxon>Vertebrata</taxon>
        <taxon>Euteleostomi</taxon>
        <taxon>Actinopterygii</taxon>
        <taxon>Neopterygii</taxon>
        <taxon>Teleostei</taxon>
        <taxon>Anguilliformes</taxon>
        <taxon>Anguillidae</taxon>
        <taxon>Anguilla</taxon>
    </lineage>
</organism>